<name>A0ABW2WU56_9ACTN</name>
<feature type="compositionally biased region" description="Gly residues" evidence="1">
    <location>
        <begin position="69"/>
        <end position="78"/>
    </location>
</feature>
<dbReference type="Proteomes" id="UP001596915">
    <property type="component" value="Unassembled WGS sequence"/>
</dbReference>
<keyword evidence="2" id="KW-0812">Transmembrane</keyword>
<sequence>MSETPQVDPRQGFGESRPTQPLGQGTPAWGPAAQGPGQAPPPMPGQAPPPVPPQAPGGPSAWSQPVPAGGPGNPGPRGGRSRIWLIGGVAALAVAVIVGVVIATSGGGDKGTASGKPSGSPGDAAKPEAPSGKAFTKVPKGCELIKASTIEKIAPGGKCTPGLMDDKDLASMITRMPRWEHPGYGGAYQSLDVNLMVGTTAKSTYDMNKKTALKDLGGMRKVQESRLVSGLGEEAFVVDTVDTMDGSLAQAEVIVREGNASLTTNFTYSRDTSDVTQKQAEDAAVTAARDVLGSLS</sequence>
<dbReference type="EMBL" id="JBHTGL010000008">
    <property type="protein sequence ID" value="MFD0624358.1"/>
    <property type="molecule type" value="Genomic_DNA"/>
</dbReference>
<evidence type="ECO:0000256" key="1">
    <source>
        <dbReference type="SAM" id="MobiDB-lite"/>
    </source>
</evidence>
<evidence type="ECO:0000313" key="4">
    <source>
        <dbReference type="Proteomes" id="UP001596915"/>
    </source>
</evidence>
<feature type="region of interest" description="Disordered" evidence="1">
    <location>
        <begin position="1"/>
        <end position="79"/>
    </location>
</feature>
<keyword evidence="4" id="KW-1185">Reference proteome</keyword>
<feature type="compositionally biased region" description="Pro residues" evidence="1">
    <location>
        <begin position="38"/>
        <end position="56"/>
    </location>
</feature>
<keyword evidence="2" id="KW-0472">Membrane</keyword>
<organism evidence="3 4">
    <name type="scientific">Streptomyces sanglieri</name>
    <dbReference type="NCBI Taxonomy" id="193460"/>
    <lineage>
        <taxon>Bacteria</taxon>
        <taxon>Bacillati</taxon>
        <taxon>Actinomycetota</taxon>
        <taxon>Actinomycetes</taxon>
        <taxon>Kitasatosporales</taxon>
        <taxon>Streptomycetaceae</taxon>
        <taxon>Streptomyces</taxon>
    </lineage>
</organism>
<evidence type="ECO:0000313" key="3">
    <source>
        <dbReference type="EMBL" id="MFD0624358.1"/>
    </source>
</evidence>
<comment type="caution">
    <text evidence="3">The sequence shown here is derived from an EMBL/GenBank/DDBJ whole genome shotgun (WGS) entry which is preliminary data.</text>
</comment>
<reference evidence="4" key="1">
    <citation type="journal article" date="2019" name="Int. J. Syst. Evol. Microbiol.">
        <title>The Global Catalogue of Microorganisms (GCM) 10K type strain sequencing project: providing services to taxonomists for standard genome sequencing and annotation.</title>
        <authorList>
            <consortium name="The Broad Institute Genomics Platform"/>
            <consortium name="The Broad Institute Genome Sequencing Center for Infectious Disease"/>
            <person name="Wu L."/>
            <person name="Ma J."/>
        </authorList>
    </citation>
    <scope>NUCLEOTIDE SEQUENCE [LARGE SCALE GENOMIC DNA]</scope>
    <source>
        <strain evidence="4">JCM 12607</strain>
    </source>
</reference>
<evidence type="ECO:0008006" key="5">
    <source>
        <dbReference type="Google" id="ProtNLM"/>
    </source>
</evidence>
<keyword evidence="2" id="KW-1133">Transmembrane helix</keyword>
<evidence type="ECO:0000256" key="2">
    <source>
        <dbReference type="SAM" id="Phobius"/>
    </source>
</evidence>
<proteinExistence type="predicted"/>
<feature type="compositionally biased region" description="Low complexity" evidence="1">
    <location>
        <begin position="23"/>
        <end position="37"/>
    </location>
</feature>
<gene>
    <name evidence="3" type="ORF">ACFQ2K_17860</name>
</gene>
<protein>
    <recommendedName>
        <fullName evidence="5">DUF3558 domain-containing protein</fullName>
    </recommendedName>
</protein>
<accession>A0ABW2WU56</accession>
<feature type="region of interest" description="Disordered" evidence="1">
    <location>
        <begin position="105"/>
        <end position="135"/>
    </location>
</feature>
<feature type="transmembrane region" description="Helical" evidence="2">
    <location>
        <begin position="83"/>
        <end position="103"/>
    </location>
</feature>